<dbReference type="Pfam" id="PF18733">
    <property type="entry name" value="HEPN_LA2681"/>
    <property type="match status" value="1"/>
</dbReference>
<organism evidence="2 3">
    <name type="scientific">Nitrosomonas oligotropha</name>
    <dbReference type="NCBI Taxonomy" id="42354"/>
    <lineage>
        <taxon>Bacteria</taxon>
        <taxon>Pseudomonadati</taxon>
        <taxon>Pseudomonadota</taxon>
        <taxon>Betaproteobacteria</taxon>
        <taxon>Nitrosomonadales</taxon>
        <taxon>Nitrosomonadaceae</taxon>
        <taxon>Nitrosomonas</taxon>
    </lineage>
</organism>
<dbReference type="EMBL" id="QAOI01000023">
    <property type="protein sequence ID" value="PTQ76106.1"/>
    <property type="molecule type" value="Genomic_DNA"/>
</dbReference>
<dbReference type="Proteomes" id="UP000244128">
    <property type="component" value="Unassembled WGS sequence"/>
</dbReference>
<evidence type="ECO:0000313" key="2">
    <source>
        <dbReference type="EMBL" id="PTQ76106.1"/>
    </source>
</evidence>
<feature type="domain" description="LA2681-like HEPN" evidence="1">
    <location>
        <begin position="21"/>
        <end position="232"/>
    </location>
</feature>
<dbReference type="AlphaFoldDB" id="A0A2T5HX02"/>
<name>A0A2T5HX02_9PROT</name>
<comment type="caution">
    <text evidence="2">The sequence shown here is derived from an EMBL/GenBank/DDBJ whole genome shotgun (WGS) entry which is preliminary data.</text>
</comment>
<reference evidence="2 3" key="1">
    <citation type="submission" date="2018-04" db="EMBL/GenBank/DDBJ databases">
        <title>Active sludge and wastewater microbial communities from Klosterneuburg, Austria.</title>
        <authorList>
            <person name="Wagner M."/>
        </authorList>
    </citation>
    <scope>NUCLEOTIDE SEQUENCE [LARGE SCALE GENOMIC DNA]</scope>
    <source>
        <strain evidence="2 3">Nm49</strain>
    </source>
</reference>
<accession>A0A2T5HX02</accession>
<evidence type="ECO:0000259" key="1">
    <source>
        <dbReference type="Pfam" id="PF18733"/>
    </source>
</evidence>
<protein>
    <recommendedName>
        <fullName evidence="1">LA2681-like HEPN domain-containing protein</fullName>
    </recommendedName>
</protein>
<proteinExistence type="predicted"/>
<gene>
    <name evidence="2" type="ORF">C8R26_12336</name>
</gene>
<sequence length="259" mass="30679">MANDVLTFPSIVTPVTDRKLMFPEVYGVYNQLKQEFVSTRYILFEAISESENKLHFSDERVKLYDMLDFRKYRLWIEKLKMAFLSAYAIFDKIAYLINEHWGLSINVEKVSFRTVWYELGGGKRQISKKFHNSENWPLRGLYWLSKDLFFRANDYFSIEPDARHLNHIRNHITHKYLRVYDDLYVDAKLSRENDGHQLSYPIGHEELKLQSIKLLKLVRSALIYLSLAAHAEESRAKQKIDKGLIAAMNLCEIKDTYRL</sequence>
<evidence type="ECO:0000313" key="3">
    <source>
        <dbReference type="Proteomes" id="UP000244128"/>
    </source>
</evidence>
<dbReference type="InterPro" id="IPR040826">
    <property type="entry name" value="HEPN_LA2681"/>
</dbReference>